<feature type="region of interest" description="Disordered" evidence="1">
    <location>
        <begin position="148"/>
        <end position="455"/>
    </location>
</feature>
<reference evidence="2 3" key="1">
    <citation type="submission" date="2018-07" db="EMBL/GenBank/DDBJ databases">
        <title>Section-level genome sequencing of Aspergillus section Nigri to investigate inter- and intra-species variation.</title>
        <authorList>
            <consortium name="DOE Joint Genome Institute"/>
            <person name="Vesth T.C."/>
            <person name="Nybo J.L."/>
            <person name="Theobald S."/>
            <person name="Frisvad J.C."/>
            <person name="Larsen T.O."/>
            <person name="Nielsen K.F."/>
            <person name="Hoof J.B."/>
            <person name="Brandl J."/>
            <person name="Salamov A."/>
            <person name="Riley R."/>
            <person name="Gladden J.M."/>
            <person name="Phatale P."/>
            <person name="Nielsen M.T."/>
            <person name="Lyhne E.K."/>
            <person name="Kogle M.E."/>
            <person name="Strasser K."/>
            <person name="McDonnell E."/>
            <person name="Barry K."/>
            <person name="Clum A."/>
            <person name="Chen C."/>
            <person name="Nolan M."/>
            <person name="Sandor L."/>
            <person name="Kuo A."/>
            <person name="Lipzen A."/>
            <person name="Hainaut M."/>
            <person name="Drula E."/>
            <person name="Tsang A."/>
            <person name="Magnuson J.K."/>
            <person name="Henrissat B."/>
            <person name="Wiebenga A."/>
            <person name="Simmons B.A."/>
            <person name="Makela M.R."/>
            <person name="De vries R.P."/>
            <person name="Grigoriev I.V."/>
            <person name="Mortensen U.H."/>
            <person name="Baker S.E."/>
            <person name="Andersen M.R."/>
        </authorList>
    </citation>
    <scope>NUCLEOTIDE SEQUENCE [LARGE SCALE GENOMIC DNA]</scope>
    <source>
        <strain evidence="2 3">ATCC 13496</strain>
    </source>
</reference>
<dbReference type="EMBL" id="KZ851929">
    <property type="protein sequence ID" value="RDH17615.1"/>
    <property type="molecule type" value="Genomic_DNA"/>
</dbReference>
<evidence type="ECO:0000313" key="3">
    <source>
        <dbReference type="Proteomes" id="UP000253845"/>
    </source>
</evidence>
<dbReference type="AlphaFoldDB" id="A0A370BU60"/>
<evidence type="ECO:0000313" key="2">
    <source>
        <dbReference type="EMBL" id="RDH17615.1"/>
    </source>
</evidence>
<feature type="compositionally biased region" description="Pro residues" evidence="1">
    <location>
        <begin position="227"/>
        <end position="237"/>
    </location>
</feature>
<dbReference type="VEuPathDB" id="FungiDB:M747DRAFT_264393"/>
<feature type="compositionally biased region" description="Polar residues" evidence="1">
    <location>
        <begin position="303"/>
        <end position="313"/>
    </location>
</feature>
<sequence length="455" mass="48758">MGAKGSLTIAGSQLYYGIGRPRGMIRCVYGTRMDENKLVMQFKHIMSGFKGVMKEGWHPKGKDGKKESWRNDFKGINQVAGWMGKGKDNTNDREEHVAVPLSSLKDPASFGPPPKHIKYHGAAALPNETTPDRRGLGAPLPQEQIDHQNAQLQQQQQQMQLQEEAAQKPAPPPLPYRANRTGLDTSNLPPPPVRRMGSPADPIPPPSSRPKPNLPPRLPSRNNSTPSPHPPTPPPAYSPHSQTPSHAEEYINQGATSRLAQAGVSVPALGIGNSAGQWGRDSSSPSTASPAVAGAVGQAPVNELQTRFSQLRTSSSNSPAPPPPPARTYTNGSTAQSVSTPEPRSGSSTVSDFRERHNDKIQAGKQKLNGLNEKYGISQRVNKFFDDQKTPSTQVPPVPPHPNANSSTSSLDTDTLSKRKAPPPPPPPKKAGMRSTPVAGSAPTPPPLPLNTKPR</sequence>
<feature type="compositionally biased region" description="Low complexity" evidence="1">
    <location>
        <begin position="282"/>
        <end position="301"/>
    </location>
</feature>
<evidence type="ECO:0000256" key="1">
    <source>
        <dbReference type="SAM" id="MobiDB-lite"/>
    </source>
</evidence>
<gene>
    <name evidence="2" type="ORF">M747DRAFT_264393</name>
</gene>
<dbReference type="PRINTS" id="PR01217">
    <property type="entry name" value="PRICHEXTENSN"/>
</dbReference>
<feature type="compositionally biased region" description="Low complexity" evidence="1">
    <location>
        <begin position="148"/>
        <end position="168"/>
    </location>
</feature>
<name>A0A370BU60_ASPNG</name>
<accession>A0A370BU60</accession>
<feature type="compositionally biased region" description="Pro residues" evidence="1">
    <location>
        <begin position="201"/>
        <end position="218"/>
    </location>
</feature>
<organism evidence="2 3">
    <name type="scientific">Aspergillus niger ATCC 13496</name>
    <dbReference type="NCBI Taxonomy" id="1353008"/>
    <lineage>
        <taxon>Eukaryota</taxon>
        <taxon>Fungi</taxon>
        <taxon>Dikarya</taxon>
        <taxon>Ascomycota</taxon>
        <taxon>Pezizomycotina</taxon>
        <taxon>Eurotiomycetes</taxon>
        <taxon>Eurotiomycetidae</taxon>
        <taxon>Eurotiales</taxon>
        <taxon>Aspergillaceae</taxon>
        <taxon>Aspergillus</taxon>
        <taxon>Aspergillus subgen. Circumdati</taxon>
    </lineage>
</organism>
<proteinExistence type="predicted"/>
<feature type="compositionally biased region" description="Basic and acidic residues" evidence="1">
    <location>
        <begin position="352"/>
        <end position="362"/>
    </location>
</feature>
<dbReference type="Proteomes" id="UP000253845">
    <property type="component" value="Unassembled WGS sequence"/>
</dbReference>
<protein>
    <submittedName>
        <fullName evidence="2">Uncharacterized protein</fullName>
    </submittedName>
</protein>
<feature type="compositionally biased region" description="Polar residues" evidence="1">
    <location>
        <begin position="328"/>
        <end position="351"/>
    </location>
</feature>